<proteinExistence type="predicted"/>
<dbReference type="InterPro" id="IPR045632">
    <property type="entry name" value="DUF6314"/>
</dbReference>
<dbReference type="OrthoDB" id="7351979at2"/>
<comment type="caution">
    <text evidence="2">The sequence shown here is derived from an EMBL/GenBank/DDBJ whole genome shotgun (WGS) entry which is preliminary data.</text>
</comment>
<keyword evidence="3" id="KW-1185">Reference proteome</keyword>
<feature type="domain" description="DUF6314" evidence="1">
    <location>
        <begin position="7"/>
        <end position="130"/>
    </location>
</feature>
<gene>
    <name evidence="2" type="ORF">ATO11_01870</name>
</gene>
<dbReference type="Proteomes" id="UP000036938">
    <property type="component" value="Unassembled WGS sequence"/>
</dbReference>
<sequence>MIGLADFEGRWSLTRRIDDRRAGQEATFDGTAVFAPDGTGLTLTETGWLQPATGPRLQGSRRYLWREGIEVFFEDGRPFHRFTPAAPAALHDCPPDTYRVTYDFTRWPRWTATWEVTGPRKDYTMVSAYAPTSSVMTFEDRSSVR</sequence>
<organism evidence="2 3">
    <name type="scientific">Pseudaestuariivita atlantica</name>
    <dbReference type="NCBI Taxonomy" id="1317121"/>
    <lineage>
        <taxon>Bacteria</taxon>
        <taxon>Pseudomonadati</taxon>
        <taxon>Pseudomonadota</taxon>
        <taxon>Alphaproteobacteria</taxon>
        <taxon>Rhodobacterales</taxon>
        <taxon>Paracoccaceae</taxon>
        <taxon>Pseudaestuariivita</taxon>
    </lineage>
</organism>
<name>A0A0L1JUC3_9RHOB</name>
<accession>A0A0L1JUC3</accession>
<dbReference type="STRING" id="1317121.ATO11_01870"/>
<dbReference type="EMBL" id="AQQZ01000001">
    <property type="protein sequence ID" value="KNG95384.1"/>
    <property type="molecule type" value="Genomic_DNA"/>
</dbReference>
<evidence type="ECO:0000313" key="2">
    <source>
        <dbReference type="EMBL" id="KNG95384.1"/>
    </source>
</evidence>
<dbReference type="AlphaFoldDB" id="A0A0L1JUC3"/>
<dbReference type="RefSeq" id="WP_050529116.1">
    <property type="nucleotide sequence ID" value="NZ_AQQZ01000001.1"/>
</dbReference>
<protein>
    <recommendedName>
        <fullName evidence="1">DUF6314 domain-containing protein</fullName>
    </recommendedName>
</protein>
<reference evidence="2 3" key="1">
    <citation type="journal article" date="2015" name="Int. J. Syst. Evol. Microbiol.">
        <title>Aestuariivita atlantica sp. nov., isolated from deep sea sediment of the Atlantic Ocean.</title>
        <authorList>
            <person name="Li G."/>
            <person name="Lai Q."/>
            <person name="Du Y."/>
            <person name="Liu X."/>
            <person name="Sun F."/>
            <person name="Shao Z."/>
        </authorList>
    </citation>
    <scope>NUCLEOTIDE SEQUENCE [LARGE SCALE GENOMIC DNA]</scope>
    <source>
        <strain evidence="2 3">22II-S11-z3</strain>
    </source>
</reference>
<dbReference type="Pfam" id="PF19834">
    <property type="entry name" value="DUF6314"/>
    <property type="match status" value="1"/>
</dbReference>
<evidence type="ECO:0000259" key="1">
    <source>
        <dbReference type="Pfam" id="PF19834"/>
    </source>
</evidence>
<evidence type="ECO:0000313" key="3">
    <source>
        <dbReference type="Proteomes" id="UP000036938"/>
    </source>
</evidence>